<comment type="cofactor">
    <cofactor evidence="1">
        <name>Zn(2+)</name>
        <dbReference type="ChEBI" id="CHEBI:29105"/>
    </cofactor>
</comment>
<evidence type="ECO:0000256" key="10">
    <source>
        <dbReference type="ARBA" id="ARBA00023163"/>
    </source>
</evidence>
<feature type="domain" description="HTH araC/xylS-type" evidence="12">
    <location>
        <begin position="81"/>
        <end position="178"/>
    </location>
</feature>
<dbReference type="SUPFAM" id="SSF46689">
    <property type="entry name" value="Homeodomain-like"/>
    <property type="match status" value="2"/>
</dbReference>
<reference evidence="13 14" key="1">
    <citation type="journal article" date="2015" name="Genome Announc.">
        <title>Expanding the biotechnology potential of lactobacilli through comparative genomics of 213 strains and associated genera.</title>
        <authorList>
            <person name="Sun Z."/>
            <person name="Harris H.M."/>
            <person name="McCann A."/>
            <person name="Guo C."/>
            <person name="Argimon S."/>
            <person name="Zhang W."/>
            <person name="Yang X."/>
            <person name="Jeffery I.B."/>
            <person name="Cooney J.C."/>
            <person name="Kagawa T.F."/>
            <person name="Liu W."/>
            <person name="Song Y."/>
            <person name="Salvetti E."/>
            <person name="Wrobel A."/>
            <person name="Rasinkangas P."/>
            <person name="Parkhill J."/>
            <person name="Rea M.C."/>
            <person name="O'Sullivan O."/>
            <person name="Ritari J."/>
            <person name="Douillard F.P."/>
            <person name="Paul Ross R."/>
            <person name="Yang R."/>
            <person name="Briner A.E."/>
            <person name="Felis G.E."/>
            <person name="de Vos W.M."/>
            <person name="Barrangou R."/>
            <person name="Klaenhammer T.R."/>
            <person name="Caufield P.W."/>
            <person name="Cui Y."/>
            <person name="Zhang H."/>
            <person name="O'Toole P.W."/>
        </authorList>
    </citation>
    <scope>NUCLEOTIDE SEQUENCE [LARGE SCALE GENOMIC DNA]</scope>
    <source>
        <strain evidence="13 14">DSM 24301</strain>
    </source>
</reference>
<dbReference type="PROSITE" id="PS00041">
    <property type="entry name" value="HTH_ARAC_FAMILY_1"/>
    <property type="match status" value="1"/>
</dbReference>
<keyword evidence="6" id="KW-0862">Zinc</keyword>
<keyword evidence="9" id="KW-0010">Activator</keyword>
<evidence type="ECO:0000256" key="3">
    <source>
        <dbReference type="ARBA" id="ARBA00022679"/>
    </source>
</evidence>
<dbReference type="STRING" id="1293598.IV56_GL001262"/>
<evidence type="ECO:0000256" key="8">
    <source>
        <dbReference type="ARBA" id="ARBA00023125"/>
    </source>
</evidence>
<dbReference type="PATRIC" id="fig|1293598.4.peg.1326"/>
<keyword evidence="7" id="KW-0805">Transcription regulation</keyword>
<evidence type="ECO:0000256" key="2">
    <source>
        <dbReference type="ARBA" id="ARBA00022603"/>
    </source>
</evidence>
<proteinExistence type="predicted"/>
<evidence type="ECO:0000256" key="6">
    <source>
        <dbReference type="ARBA" id="ARBA00022833"/>
    </source>
</evidence>
<dbReference type="InterPro" id="IPR035451">
    <property type="entry name" value="Ada-like_dom_sf"/>
</dbReference>
<evidence type="ECO:0000256" key="5">
    <source>
        <dbReference type="ARBA" id="ARBA00022763"/>
    </source>
</evidence>
<dbReference type="GO" id="GO:0003700">
    <property type="term" value="F:DNA-binding transcription factor activity"/>
    <property type="evidence" value="ECO:0007669"/>
    <property type="project" value="InterPro"/>
</dbReference>
<evidence type="ECO:0000313" key="14">
    <source>
        <dbReference type="Proteomes" id="UP000050969"/>
    </source>
</evidence>
<keyword evidence="2" id="KW-0489">Methyltransferase</keyword>
<dbReference type="PANTHER" id="PTHR43280:SF28">
    <property type="entry name" value="HTH-TYPE TRANSCRIPTIONAL ACTIVATOR RHAS"/>
    <property type="match status" value="1"/>
</dbReference>
<dbReference type="SUPFAM" id="SSF57884">
    <property type="entry name" value="Ada DNA repair protein, N-terminal domain (N-Ada 10)"/>
    <property type="match status" value="1"/>
</dbReference>
<organism evidence="13 14">
    <name type="scientific">Lacticaseibacillus saniviri JCM 17471 = DSM 24301</name>
    <dbReference type="NCBI Taxonomy" id="1293598"/>
    <lineage>
        <taxon>Bacteria</taxon>
        <taxon>Bacillati</taxon>
        <taxon>Bacillota</taxon>
        <taxon>Bacilli</taxon>
        <taxon>Lactobacillales</taxon>
        <taxon>Lactobacillaceae</taxon>
        <taxon>Lacticaseibacillus</taxon>
    </lineage>
</organism>
<dbReference type="GO" id="GO:0008270">
    <property type="term" value="F:zinc ion binding"/>
    <property type="evidence" value="ECO:0007669"/>
    <property type="project" value="InterPro"/>
</dbReference>
<dbReference type="Pfam" id="PF12833">
    <property type="entry name" value="HTH_18"/>
    <property type="match status" value="1"/>
</dbReference>
<keyword evidence="10" id="KW-0804">Transcription</keyword>
<gene>
    <name evidence="13" type="ORF">IV56_GL001262</name>
</gene>
<keyword evidence="14" id="KW-1185">Reference proteome</keyword>
<evidence type="ECO:0000256" key="11">
    <source>
        <dbReference type="ARBA" id="ARBA00023204"/>
    </source>
</evidence>
<dbReference type="InterPro" id="IPR018060">
    <property type="entry name" value="HTH_AraC"/>
</dbReference>
<dbReference type="GO" id="GO:0006281">
    <property type="term" value="P:DNA repair"/>
    <property type="evidence" value="ECO:0007669"/>
    <property type="project" value="UniProtKB-KW"/>
</dbReference>
<dbReference type="InterPro" id="IPR004026">
    <property type="entry name" value="Ada_DNA_repair_Zn-bd"/>
</dbReference>
<name>A0A0R2MSB6_9LACO</name>
<keyword evidence="4" id="KW-0479">Metal-binding</keyword>
<dbReference type="GO" id="GO:0008168">
    <property type="term" value="F:methyltransferase activity"/>
    <property type="evidence" value="ECO:0007669"/>
    <property type="project" value="UniProtKB-KW"/>
</dbReference>
<dbReference type="InterPro" id="IPR016220">
    <property type="entry name" value="Me-P-triester_DNA_alkyl-Trfase"/>
</dbReference>
<comment type="caution">
    <text evidence="13">The sequence shown here is derived from an EMBL/GenBank/DDBJ whole genome shotgun (WGS) entry which is preliminary data.</text>
</comment>
<protein>
    <submittedName>
        <fullName evidence="13">Putative ada regulatory protein</fullName>
    </submittedName>
</protein>
<dbReference type="Gene3D" id="1.10.10.60">
    <property type="entry name" value="Homeodomain-like"/>
    <property type="match status" value="2"/>
</dbReference>
<dbReference type="Pfam" id="PF02805">
    <property type="entry name" value="Ada_Zn_binding"/>
    <property type="match status" value="1"/>
</dbReference>
<dbReference type="PANTHER" id="PTHR43280">
    <property type="entry name" value="ARAC-FAMILY TRANSCRIPTIONAL REGULATOR"/>
    <property type="match status" value="1"/>
</dbReference>
<evidence type="ECO:0000256" key="9">
    <source>
        <dbReference type="ARBA" id="ARBA00023159"/>
    </source>
</evidence>
<keyword evidence="5" id="KW-0227">DNA damage</keyword>
<dbReference type="EMBL" id="JQCE01000038">
    <property type="protein sequence ID" value="KRO16479.1"/>
    <property type="molecule type" value="Genomic_DNA"/>
</dbReference>
<evidence type="ECO:0000256" key="4">
    <source>
        <dbReference type="ARBA" id="ARBA00022723"/>
    </source>
</evidence>
<dbReference type="GO" id="GO:0032259">
    <property type="term" value="P:methylation"/>
    <property type="evidence" value="ECO:0007669"/>
    <property type="project" value="UniProtKB-KW"/>
</dbReference>
<evidence type="ECO:0000256" key="1">
    <source>
        <dbReference type="ARBA" id="ARBA00001947"/>
    </source>
</evidence>
<dbReference type="InterPro" id="IPR009057">
    <property type="entry name" value="Homeodomain-like_sf"/>
</dbReference>
<keyword evidence="3" id="KW-0808">Transferase</keyword>
<evidence type="ECO:0000313" key="13">
    <source>
        <dbReference type="EMBL" id="KRO16479.1"/>
    </source>
</evidence>
<evidence type="ECO:0000259" key="12">
    <source>
        <dbReference type="PROSITE" id="PS01124"/>
    </source>
</evidence>
<keyword evidence="8" id="KW-0238">DNA-binding</keyword>
<dbReference type="GO" id="GO:0043565">
    <property type="term" value="F:sequence-specific DNA binding"/>
    <property type="evidence" value="ECO:0007669"/>
    <property type="project" value="InterPro"/>
</dbReference>
<accession>A0A0R2MSB6</accession>
<dbReference type="Proteomes" id="UP000050969">
    <property type="component" value="Unassembled WGS sequence"/>
</dbReference>
<dbReference type="PROSITE" id="PS01124">
    <property type="entry name" value="HTH_ARAC_FAMILY_2"/>
    <property type="match status" value="1"/>
</dbReference>
<dbReference type="RefSeq" id="WP_056993051.1">
    <property type="nucleotide sequence ID" value="NZ_JQCE01000038.1"/>
</dbReference>
<dbReference type="PIRSF" id="PIRSF000408">
    <property type="entry name" value="Alkyltransferas_AdaA"/>
    <property type="match status" value="1"/>
</dbReference>
<sequence length="179" mass="19918">MHPTDMQLTAIATNDATFDGQFFYGVTSTGIFCRPSCASRLPNRDHIVIFDTTDEALTAGFRPCKRCRPTGQQVSAETWVAEINAVLEAHYAEALDLNTIATLVHGSPSYLEHVYTKTTGMTVMAHLITIRIAHAKELLTTTRLAIHQIAARIGLSATYFSTQFKQHTGMSPREYRKQK</sequence>
<dbReference type="SMART" id="SM00342">
    <property type="entry name" value="HTH_ARAC"/>
    <property type="match status" value="1"/>
</dbReference>
<keyword evidence="11" id="KW-0234">DNA repair</keyword>
<dbReference type="InterPro" id="IPR018062">
    <property type="entry name" value="HTH_AraC-typ_CS"/>
</dbReference>
<dbReference type="Gene3D" id="3.40.10.10">
    <property type="entry name" value="DNA Methylphosphotriester Repair Domain"/>
    <property type="match status" value="1"/>
</dbReference>
<dbReference type="AlphaFoldDB" id="A0A0R2MSB6"/>
<evidence type="ECO:0000256" key="7">
    <source>
        <dbReference type="ARBA" id="ARBA00023015"/>
    </source>
</evidence>